<comment type="similarity">
    <text evidence="5">Belongs to the sigma-70 factor family. ECF subfamily.</text>
</comment>
<evidence type="ECO:0000256" key="3">
    <source>
        <dbReference type="ARBA" id="ARBA00023125"/>
    </source>
</evidence>
<dbReference type="InterPro" id="IPR013249">
    <property type="entry name" value="RNA_pol_sigma70_r4_t2"/>
</dbReference>
<keyword evidence="2 5" id="KW-0731">Sigma factor</keyword>
<feature type="domain" description="RNA polymerase sigma-70 region 2" evidence="6">
    <location>
        <begin position="25"/>
        <end position="91"/>
    </location>
</feature>
<evidence type="ECO:0000256" key="1">
    <source>
        <dbReference type="ARBA" id="ARBA00023015"/>
    </source>
</evidence>
<dbReference type="CDD" id="cd06171">
    <property type="entry name" value="Sigma70_r4"/>
    <property type="match status" value="1"/>
</dbReference>
<evidence type="ECO:0000256" key="5">
    <source>
        <dbReference type="RuleBase" id="RU000716"/>
    </source>
</evidence>
<evidence type="ECO:0000256" key="2">
    <source>
        <dbReference type="ARBA" id="ARBA00023082"/>
    </source>
</evidence>
<gene>
    <name evidence="8" type="primary">sigW_4</name>
    <name evidence="8" type="ORF">PAESOLCIP111_06110</name>
</gene>
<dbReference type="InterPro" id="IPR014284">
    <property type="entry name" value="RNA_pol_sigma-70_dom"/>
</dbReference>
<dbReference type="InterPro" id="IPR007627">
    <property type="entry name" value="RNA_pol_sigma70_r2"/>
</dbReference>
<dbReference type="PANTHER" id="PTHR43133:SF51">
    <property type="entry name" value="RNA POLYMERASE SIGMA FACTOR"/>
    <property type="match status" value="1"/>
</dbReference>
<keyword evidence="3 5" id="KW-0238">DNA-binding</keyword>
<name>A0A916K7Q2_9BACL</name>
<evidence type="ECO:0000259" key="6">
    <source>
        <dbReference type="Pfam" id="PF04542"/>
    </source>
</evidence>
<dbReference type="Pfam" id="PF04542">
    <property type="entry name" value="Sigma70_r2"/>
    <property type="match status" value="1"/>
</dbReference>
<dbReference type="GO" id="GO:0003677">
    <property type="term" value="F:DNA binding"/>
    <property type="evidence" value="ECO:0007669"/>
    <property type="project" value="UniProtKB-KW"/>
</dbReference>
<feature type="domain" description="RNA polymerase sigma factor 70 region 4 type 2" evidence="7">
    <location>
        <begin position="120"/>
        <end position="171"/>
    </location>
</feature>
<dbReference type="InterPro" id="IPR039425">
    <property type="entry name" value="RNA_pol_sigma-70-like"/>
</dbReference>
<evidence type="ECO:0000259" key="7">
    <source>
        <dbReference type="Pfam" id="PF08281"/>
    </source>
</evidence>
<reference evidence="8" key="1">
    <citation type="submission" date="2021-06" db="EMBL/GenBank/DDBJ databases">
        <authorList>
            <person name="Criscuolo A."/>
        </authorList>
    </citation>
    <scope>NUCLEOTIDE SEQUENCE</scope>
    <source>
        <strain evidence="8">CIP111600</strain>
    </source>
</reference>
<protein>
    <recommendedName>
        <fullName evidence="5">RNA polymerase sigma factor</fullName>
    </recommendedName>
</protein>
<evidence type="ECO:0000313" key="9">
    <source>
        <dbReference type="Proteomes" id="UP000693672"/>
    </source>
</evidence>
<sequence length="190" mass="21577">MNDPVSDEQLVAEALRGNRDAFAELVHRYKHKVYGLLRGMGAGEMDAQDLAQETFLKAYRGLAGHDSSRSFASWLYAIAANGLRDHWKRRRPSAEAAIAAETSGGESPEDIYLQAERRSELQERLKRLPENYRMALLLRYTNDLTYEEISGILAVPIAKVQNDLHRAKKRLKQVITEEEGAAVHEMLKQR</sequence>
<dbReference type="EMBL" id="CAJVAS010000054">
    <property type="protein sequence ID" value="CAG7650572.1"/>
    <property type="molecule type" value="Genomic_DNA"/>
</dbReference>
<dbReference type="GO" id="GO:0006352">
    <property type="term" value="P:DNA-templated transcription initiation"/>
    <property type="evidence" value="ECO:0007669"/>
    <property type="project" value="InterPro"/>
</dbReference>
<dbReference type="PROSITE" id="PS01063">
    <property type="entry name" value="SIGMA70_ECF"/>
    <property type="match status" value="1"/>
</dbReference>
<dbReference type="PANTHER" id="PTHR43133">
    <property type="entry name" value="RNA POLYMERASE ECF-TYPE SIGMA FACTO"/>
    <property type="match status" value="1"/>
</dbReference>
<proteinExistence type="inferred from homology"/>
<comment type="caution">
    <text evidence="8">The sequence shown here is derived from an EMBL/GenBank/DDBJ whole genome shotgun (WGS) entry which is preliminary data.</text>
</comment>
<dbReference type="AlphaFoldDB" id="A0A916K7Q2"/>
<keyword evidence="1 5" id="KW-0805">Transcription regulation</keyword>
<dbReference type="GO" id="GO:0016987">
    <property type="term" value="F:sigma factor activity"/>
    <property type="evidence" value="ECO:0007669"/>
    <property type="project" value="UniProtKB-KW"/>
</dbReference>
<evidence type="ECO:0000256" key="4">
    <source>
        <dbReference type="ARBA" id="ARBA00023163"/>
    </source>
</evidence>
<organism evidence="8 9">
    <name type="scientific">Paenibacillus solanacearum</name>
    <dbReference type="NCBI Taxonomy" id="2048548"/>
    <lineage>
        <taxon>Bacteria</taxon>
        <taxon>Bacillati</taxon>
        <taxon>Bacillota</taxon>
        <taxon>Bacilli</taxon>
        <taxon>Bacillales</taxon>
        <taxon>Paenibacillaceae</taxon>
        <taxon>Paenibacillus</taxon>
    </lineage>
</organism>
<dbReference type="Pfam" id="PF08281">
    <property type="entry name" value="Sigma70_r4_2"/>
    <property type="match status" value="1"/>
</dbReference>
<dbReference type="InterPro" id="IPR000838">
    <property type="entry name" value="RNA_pol_sigma70_ECF_CS"/>
</dbReference>
<dbReference type="RefSeq" id="WP_218095790.1">
    <property type="nucleotide sequence ID" value="NZ_CAJVAS010000054.1"/>
</dbReference>
<keyword evidence="9" id="KW-1185">Reference proteome</keyword>
<evidence type="ECO:0000313" key="8">
    <source>
        <dbReference type="EMBL" id="CAG7650572.1"/>
    </source>
</evidence>
<dbReference type="GO" id="GO:0006950">
    <property type="term" value="P:response to stress"/>
    <property type="evidence" value="ECO:0007669"/>
    <property type="project" value="UniProtKB-ARBA"/>
</dbReference>
<accession>A0A916K7Q2</accession>
<dbReference type="Proteomes" id="UP000693672">
    <property type="component" value="Unassembled WGS sequence"/>
</dbReference>
<keyword evidence="4 5" id="KW-0804">Transcription</keyword>
<dbReference type="NCBIfam" id="TIGR02937">
    <property type="entry name" value="sigma70-ECF"/>
    <property type="match status" value="1"/>
</dbReference>